<dbReference type="EMBL" id="CP036272">
    <property type="protein sequence ID" value="QDT60682.1"/>
    <property type="molecule type" value="Genomic_DNA"/>
</dbReference>
<accession>A0A517SX17</accession>
<protein>
    <submittedName>
        <fullName evidence="6">WD domain, G-beta repeat</fullName>
    </submittedName>
</protein>
<proteinExistence type="predicted"/>
<organism evidence="6 7">
    <name type="scientific">Stieleria bergensis</name>
    <dbReference type="NCBI Taxonomy" id="2528025"/>
    <lineage>
        <taxon>Bacteria</taxon>
        <taxon>Pseudomonadati</taxon>
        <taxon>Planctomycetota</taxon>
        <taxon>Planctomycetia</taxon>
        <taxon>Pirellulales</taxon>
        <taxon>Pirellulaceae</taxon>
        <taxon>Stieleria</taxon>
    </lineage>
</organism>
<dbReference type="CDD" id="cd00200">
    <property type="entry name" value="WD40"/>
    <property type="match status" value="1"/>
</dbReference>
<dbReference type="SMART" id="SM00320">
    <property type="entry name" value="WD40"/>
    <property type="match status" value="7"/>
</dbReference>
<feature type="repeat" description="WD" evidence="3">
    <location>
        <begin position="218"/>
        <end position="259"/>
    </location>
</feature>
<dbReference type="Proteomes" id="UP000315003">
    <property type="component" value="Chromosome"/>
</dbReference>
<dbReference type="InterPro" id="IPR024977">
    <property type="entry name" value="Apc4-like_WD40_dom"/>
</dbReference>
<feature type="repeat" description="WD" evidence="3">
    <location>
        <begin position="301"/>
        <end position="333"/>
    </location>
</feature>
<dbReference type="InterPro" id="IPR015943">
    <property type="entry name" value="WD40/YVTN_repeat-like_dom_sf"/>
</dbReference>
<evidence type="ECO:0000313" key="7">
    <source>
        <dbReference type="Proteomes" id="UP000315003"/>
    </source>
</evidence>
<reference evidence="6 7" key="1">
    <citation type="submission" date="2019-02" db="EMBL/GenBank/DDBJ databases">
        <title>Deep-cultivation of Planctomycetes and their phenomic and genomic characterization uncovers novel biology.</title>
        <authorList>
            <person name="Wiegand S."/>
            <person name="Jogler M."/>
            <person name="Boedeker C."/>
            <person name="Pinto D."/>
            <person name="Vollmers J."/>
            <person name="Rivas-Marin E."/>
            <person name="Kohn T."/>
            <person name="Peeters S.H."/>
            <person name="Heuer A."/>
            <person name="Rast P."/>
            <person name="Oberbeckmann S."/>
            <person name="Bunk B."/>
            <person name="Jeske O."/>
            <person name="Meyerdierks A."/>
            <person name="Storesund J.E."/>
            <person name="Kallscheuer N."/>
            <person name="Luecker S."/>
            <person name="Lage O.M."/>
            <person name="Pohl T."/>
            <person name="Merkel B.J."/>
            <person name="Hornburger P."/>
            <person name="Mueller R.-W."/>
            <person name="Bruemmer F."/>
            <person name="Labrenz M."/>
            <person name="Spormann A.M."/>
            <person name="Op den Camp H."/>
            <person name="Overmann J."/>
            <person name="Amann R."/>
            <person name="Jetten M.S.M."/>
            <person name="Mascher T."/>
            <person name="Medema M.H."/>
            <person name="Devos D.P."/>
            <person name="Kaster A.-K."/>
            <person name="Ovreas L."/>
            <person name="Rohde M."/>
            <person name="Galperin M.Y."/>
            <person name="Jogler C."/>
        </authorList>
    </citation>
    <scope>NUCLEOTIDE SEQUENCE [LARGE SCALE GENOMIC DNA]</scope>
    <source>
        <strain evidence="6 7">SV_7m_r</strain>
    </source>
</reference>
<dbReference type="PANTHER" id="PTHR44019">
    <property type="entry name" value="WD REPEAT-CONTAINING PROTEIN 55"/>
    <property type="match status" value="1"/>
</dbReference>
<dbReference type="Pfam" id="PF12894">
    <property type="entry name" value="ANAPC4_WD40"/>
    <property type="match status" value="2"/>
</dbReference>
<dbReference type="InterPro" id="IPR001680">
    <property type="entry name" value="WD40_rpt"/>
</dbReference>
<feature type="domain" description="Anaphase-promoting complex subunit 4-like WD40" evidence="5">
    <location>
        <begin position="51"/>
        <end position="104"/>
    </location>
</feature>
<keyword evidence="2" id="KW-0677">Repeat</keyword>
<feature type="signal peptide" evidence="4">
    <location>
        <begin position="1"/>
        <end position="17"/>
    </location>
</feature>
<keyword evidence="1 3" id="KW-0853">WD repeat</keyword>
<dbReference type="AlphaFoldDB" id="A0A517SX17"/>
<evidence type="ECO:0000259" key="5">
    <source>
        <dbReference type="Pfam" id="PF12894"/>
    </source>
</evidence>
<dbReference type="InterPro" id="IPR050505">
    <property type="entry name" value="WDR55/POC1"/>
</dbReference>
<feature type="domain" description="Anaphase-promoting complex subunit 4-like WD40" evidence="5">
    <location>
        <begin position="144"/>
        <end position="232"/>
    </location>
</feature>
<gene>
    <name evidence="6" type="ORF">SV7mr_32080</name>
</gene>
<dbReference type="Gene3D" id="2.130.10.10">
    <property type="entry name" value="YVTN repeat-like/Quinoprotein amine dehydrogenase"/>
    <property type="match status" value="2"/>
</dbReference>
<evidence type="ECO:0000256" key="2">
    <source>
        <dbReference type="ARBA" id="ARBA00022737"/>
    </source>
</evidence>
<dbReference type="Pfam" id="PF00400">
    <property type="entry name" value="WD40"/>
    <property type="match status" value="1"/>
</dbReference>
<keyword evidence="7" id="KW-1185">Reference proteome</keyword>
<feature type="chain" id="PRO_5021838756" evidence="4">
    <location>
        <begin position="18"/>
        <end position="350"/>
    </location>
</feature>
<dbReference type="InterPro" id="IPR036322">
    <property type="entry name" value="WD40_repeat_dom_sf"/>
</dbReference>
<sequence precursor="true">MACLLVIHFALAGSAFAQESAISTDNPVQVPQGVEVLSNLVVQIESSLRAEVSVMVKSVAVTPDGNTLAVACDDHTIRILSVVEMDLSKTLTGHTDLIKSLAYDDAGERLISVGNDGRMLVYDCQADYKVIRKVEGVPALSCVAFSPDGQTIAAGDFDGQVYLLEQEGQNTVNRTVKCPSKDLRSLAFRDDGKLLVAGGRDGYLHLINLEQGNQIRSVELHLGRINSLNFAYESSVVVSAGRDGTVALFDTETMAELARVAVSTGQLFSARILDDRHVAVAGSDDVIRIVDMQREQIVEQINGHQGSIAAMTSSGNLLFSGGFDATLRRWELSGVESPDGRSSVIEKGTN</sequence>
<dbReference type="SUPFAM" id="SSF50978">
    <property type="entry name" value="WD40 repeat-like"/>
    <property type="match status" value="1"/>
</dbReference>
<dbReference type="PANTHER" id="PTHR44019:SF8">
    <property type="entry name" value="POC1 CENTRIOLAR PROTEIN HOMOLOG"/>
    <property type="match status" value="1"/>
</dbReference>
<dbReference type="PROSITE" id="PS50294">
    <property type="entry name" value="WD_REPEATS_REGION"/>
    <property type="match status" value="1"/>
</dbReference>
<dbReference type="PROSITE" id="PS50082">
    <property type="entry name" value="WD_REPEATS_2"/>
    <property type="match status" value="3"/>
</dbReference>
<evidence type="ECO:0000256" key="1">
    <source>
        <dbReference type="ARBA" id="ARBA00022574"/>
    </source>
</evidence>
<evidence type="ECO:0000256" key="3">
    <source>
        <dbReference type="PROSITE-ProRule" id="PRU00221"/>
    </source>
</evidence>
<keyword evidence="4" id="KW-0732">Signal</keyword>
<evidence type="ECO:0000256" key="4">
    <source>
        <dbReference type="SAM" id="SignalP"/>
    </source>
</evidence>
<evidence type="ECO:0000313" key="6">
    <source>
        <dbReference type="EMBL" id="QDT60682.1"/>
    </source>
</evidence>
<feature type="repeat" description="WD" evidence="3">
    <location>
        <begin position="91"/>
        <end position="123"/>
    </location>
</feature>
<name>A0A517SX17_9BACT</name>